<dbReference type="InterPro" id="IPR013103">
    <property type="entry name" value="RVT_2"/>
</dbReference>
<dbReference type="Proteomes" id="UP001454036">
    <property type="component" value="Unassembled WGS sequence"/>
</dbReference>
<dbReference type="EMBL" id="BAABME010005087">
    <property type="protein sequence ID" value="GAA0164554.1"/>
    <property type="molecule type" value="Genomic_DNA"/>
</dbReference>
<feature type="domain" description="Reverse transcriptase Ty1/copia-type" evidence="1">
    <location>
        <begin position="95"/>
        <end position="162"/>
    </location>
</feature>
<keyword evidence="3" id="KW-1185">Reference proteome</keyword>
<gene>
    <name evidence="2" type="ORF">LIER_20157</name>
</gene>
<evidence type="ECO:0000313" key="3">
    <source>
        <dbReference type="Proteomes" id="UP001454036"/>
    </source>
</evidence>
<keyword evidence="2" id="KW-0472">Membrane</keyword>
<keyword evidence="2" id="KW-0675">Receptor</keyword>
<accession>A0AAV3QKG1</accession>
<name>A0AAV3QKG1_LITER</name>
<keyword evidence="2" id="KW-0812">Transmembrane</keyword>
<proteinExistence type="predicted"/>
<protein>
    <submittedName>
        <fullName evidence="2">Transmembrane signal receptor</fullName>
    </submittedName>
</protein>
<dbReference type="AlphaFoldDB" id="A0AAV3QKG1"/>
<sequence length="169" mass="19374">MESRDAVFDENSFTTIPRPRDLLVDTRTRGHENVHSEHDSPSGETSQGHRIRYTYVSYYYNSNSDPVTFEEAMRSPDAPFWKEAIDDEMDSIMCNRFWKLASLPPGCKPVGCKWIFKKKMKADGIIDKFKARLVAKGYSQKEGIDYFDTYVPVARMTTIRGLDCPGLNA</sequence>
<evidence type="ECO:0000259" key="1">
    <source>
        <dbReference type="Pfam" id="PF07727"/>
    </source>
</evidence>
<evidence type="ECO:0000313" key="2">
    <source>
        <dbReference type="EMBL" id="GAA0164554.1"/>
    </source>
</evidence>
<dbReference type="Pfam" id="PF07727">
    <property type="entry name" value="RVT_2"/>
    <property type="match status" value="1"/>
</dbReference>
<comment type="caution">
    <text evidence="2">The sequence shown here is derived from an EMBL/GenBank/DDBJ whole genome shotgun (WGS) entry which is preliminary data.</text>
</comment>
<organism evidence="2 3">
    <name type="scientific">Lithospermum erythrorhizon</name>
    <name type="common">Purple gromwell</name>
    <name type="synonym">Lithospermum officinale var. erythrorhizon</name>
    <dbReference type="NCBI Taxonomy" id="34254"/>
    <lineage>
        <taxon>Eukaryota</taxon>
        <taxon>Viridiplantae</taxon>
        <taxon>Streptophyta</taxon>
        <taxon>Embryophyta</taxon>
        <taxon>Tracheophyta</taxon>
        <taxon>Spermatophyta</taxon>
        <taxon>Magnoliopsida</taxon>
        <taxon>eudicotyledons</taxon>
        <taxon>Gunneridae</taxon>
        <taxon>Pentapetalae</taxon>
        <taxon>asterids</taxon>
        <taxon>lamiids</taxon>
        <taxon>Boraginales</taxon>
        <taxon>Boraginaceae</taxon>
        <taxon>Boraginoideae</taxon>
        <taxon>Lithospermeae</taxon>
        <taxon>Lithospermum</taxon>
    </lineage>
</organism>
<reference evidence="2 3" key="1">
    <citation type="submission" date="2024-01" db="EMBL/GenBank/DDBJ databases">
        <title>The complete chloroplast genome sequence of Lithospermum erythrorhizon: insights into the phylogenetic relationship among Boraginaceae species and the maternal lineages of purple gromwells.</title>
        <authorList>
            <person name="Okada T."/>
            <person name="Watanabe K."/>
        </authorList>
    </citation>
    <scope>NUCLEOTIDE SEQUENCE [LARGE SCALE GENOMIC DNA]</scope>
</reference>